<reference evidence="2 3" key="1">
    <citation type="journal article" date="2011" name="J. Gen. Appl. Microbiol.">
        <title>Draft genome sequencing of the enigmatic basidiomycete Mixia osmundae.</title>
        <authorList>
            <person name="Nishida H."/>
            <person name="Nagatsuka Y."/>
            <person name="Sugiyama J."/>
        </authorList>
    </citation>
    <scope>NUCLEOTIDE SEQUENCE [LARGE SCALE GENOMIC DNA]</scope>
    <source>
        <strain evidence="3">CBS 9802 / IAM 14324 / JCM 22182 / KY 12970</strain>
    </source>
</reference>
<dbReference type="HOGENOM" id="CLU_540885_0_0_1"/>
<dbReference type="AlphaFoldDB" id="G7DV94"/>
<protein>
    <recommendedName>
        <fullName evidence="4">BRCT domain-containing protein</fullName>
    </recommendedName>
</protein>
<accession>G7DV94</accession>
<keyword evidence="3" id="KW-1185">Reference proteome</keyword>
<feature type="region of interest" description="Disordered" evidence="1">
    <location>
        <begin position="325"/>
        <end position="351"/>
    </location>
</feature>
<feature type="compositionally biased region" description="Acidic residues" evidence="1">
    <location>
        <begin position="282"/>
        <end position="299"/>
    </location>
</feature>
<evidence type="ECO:0008006" key="4">
    <source>
        <dbReference type="Google" id="ProtNLM"/>
    </source>
</evidence>
<dbReference type="EMBL" id="BABT02000037">
    <property type="protein sequence ID" value="GAA94504.1"/>
    <property type="molecule type" value="Genomic_DNA"/>
</dbReference>
<comment type="caution">
    <text evidence="2">The sequence shown here is derived from an EMBL/GenBank/DDBJ whole genome shotgun (WGS) entry which is preliminary data.</text>
</comment>
<organism evidence="2 3">
    <name type="scientific">Mixia osmundae (strain CBS 9802 / IAM 14324 / JCM 22182 / KY 12970)</name>
    <dbReference type="NCBI Taxonomy" id="764103"/>
    <lineage>
        <taxon>Eukaryota</taxon>
        <taxon>Fungi</taxon>
        <taxon>Dikarya</taxon>
        <taxon>Basidiomycota</taxon>
        <taxon>Pucciniomycotina</taxon>
        <taxon>Mixiomycetes</taxon>
        <taxon>Mixiales</taxon>
        <taxon>Mixiaceae</taxon>
        <taxon>Mixia</taxon>
    </lineage>
</organism>
<evidence type="ECO:0000313" key="2">
    <source>
        <dbReference type="EMBL" id="GAA94504.1"/>
    </source>
</evidence>
<dbReference type="InParanoid" id="G7DV94"/>
<evidence type="ECO:0000313" key="3">
    <source>
        <dbReference type="Proteomes" id="UP000009131"/>
    </source>
</evidence>
<gene>
    <name evidence="2" type="primary">Mo01156</name>
    <name evidence="2" type="ORF">E5Q_01156</name>
</gene>
<dbReference type="Proteomes" id="UP000009131">
    <property type="component" value="Unassembled WGS sequence"/>
</dbReference>
<name>G7DV94_MIXOS</name>
<proteinExistence type="predicted"/>
<reference evidence="2 3" key="2">
    <citation type="journal article" date="2012" name="Open Biol.">
        <title>Characteristics of nucleosomes and linker DNA regions on the genome of the basidiomycete Mixia osmundae revealed by mono- and dinucleosome mapping.</title>
        <authorList>
            <person name="Nishida H."/>
            <person name="Kondo S."/>
            <person name="Matsumoto T."/>
            <person name="Suzuki Y."/>
            <person name="Yoshikawa H."/>
            <person name="Taylor T.D."/>
            <person name="Sugiyama J."/>
        </authorList>
    </citation>
    <scope>NUCLEOTIDE SEQUENCE [LARGE SCALE GENOMIC DNA]</scope>
    <source>
        <strain evidence="3">CBS 9802 / IAM 14324 / JCM 22182 / KY 12970</strain>
    </source>
</reference>
<evidence type="ECO:0000256" key="1">
    <source>
        <dbReference type="SAM" id="MobiDB-lite"/>
    </source>
</evidence>
<feature type="compositionally biased region" description="Polar residues" evidence="1">
    <location>
        <begin position="327"/>
        <end position="340"/>
    </location>
</feature>
<dbReference type="RefSeq" id="XP_014570709.1">
    <property type="nucleotide sequence ID" value="XM_014715223.1"/>
</dbReference>
<sequence length="504" mass="56695">MAFLLFISSSNITSQYLFRSDEGVDLLVSTTIDGQELSSSELLRSGLLSNIVDILSLDSVARGLALECVYFAEEHSEDDDSTSVIVPWRHAHLSADLSAYLPAPEQQIWLCALKLKLLWTRPRGVSASQDEQSSLRMALCSSPLPLNCAGLLRKGLYRCLRAQLMQRYPMIFHASWRDRVLSDIRHFQSIARSLARIAQLACAAELKREWQELSQALHKRLKSLCRTEKVVSTEDAICHALFLLCTRTKPPRATLKDLESRRMRTAEADDQLQIADLSDTGEPAESEPDDLVWDDESDETTGLPSKANAHHIARTKAFSMVREIRSNSRQVTKQPASPRSPTIKRESSQVSIFTPSRRKTRAEDIATFSLHPIGPAWFSPTISAEMRELWRLYGGTTATMKLFHAGIPPTIFFTSDHACNLTQRLLKIGKVVLDQQWILDRIAEASLSCDHLELYQIQPIPSCTCQVSSHCRKRASPFITKSHKRHRTYSSSSDLTLVGSAYRT</sequence>
<feature type="region of interest" description="Disordered" evidence="1">
    <location>
        <begin position="259"/>
        <end position="309"/>
    </location>
</feature>